<protein>
    <submittedName>
        <fullName evidence="1">Phage head-tail adaptor, putative, SPP1 family</fullName>
    </submittedName>
</protein>
<organism evidence="1 2">
    <name type="scientific">Azotobacter beijerinckii</name>
    <dbReference type="NCBI Taxonomy" id="170623"/>
    <lineage>
        <taxon>Bacteria</taxon>
        <taxon>Pseudomonadati</taxon>
        <taxon>Pseudomonadota</taxon>
        <taxon>Gammaproteobacteria</taxon>
        <taxon>Pseudomonadales</taxon>
        <taxon>Pseudomonadaceae</taxon>
        <taxon>Azotobacter</taxon>
    </lineage>
</organism>
<gene>
    <name evidence="1" type="ORF">SAMN04244572_03518</name>
</gene>
<dbReference type="Proteomes" id="UP000199250">
    <property type="component" value="Unassembled WGS sequence"/>
</dbReference>
<evidence type="ECO:0000313" key="2">
    <source>
        <dbReference type="Proteomes" id="UP000199250"/>
    </source>
</evidence>
<dbReference type="EMBL" id="FNYQ01000076">
    <property type="protein sequence ID" value="SEJ31649.1"/>
    <property type="molecule type" value="Genomic_DNA"/>
</dbReference>
<dbReference type="RefSeq" id="WP_090734067.1">
    <property type="nucleotide sequence ID" value="NZ_FNYQ01000076.1"/>
</dbReference>
<evidence type="ECO:0000313" key="1">
    <source>
        <dbReference type="EMBL" id="SEJ31649.1"/>
    </source>
</evidence>
<reference evidence="1 2" key="1">
    <citation type="submission" date="2016-10" db="EMBL/GenBank/DDBJ databases">
        <authorList>
            <person name="de Groot N.N."/>
        </authorList>
    </citation>
    <scope>NUCLEOTIDE SEQUENCE [LARGE SCALE GENOMIC DNA]</scope>
    <source>
        <strain evidence="1 2">DSM 373</strain>
    </source>
</reference>
<dbReference type="OrthoDB" id="8640229at2"/>
<dbReference type="Pfam" id="PF05521">
    <property type="entry name" value="Phage_HCP"/>
    <property type="match status" value="1"/>
</dbReference>
<dbReference type="Gene3D" id="2.40.10.270">
    <property type="entry name" value="Bacteriophage SPP1 head-tail adaptor protein"/>
    <property type="match status" value="1"/>
</dbReference>
<name>A0A1H6XRH9_9GAMM</name>
<accession>A0A1H6XRH9</accession>
<dbReference type="InterPro" id="IPR038666">
    <property type="entry name" value="SSP1_head-tail_sf"/>
</dbReference>
<dbReference type="InterPro" id="IPR008767">
    <property type="entry name" value="Phage_SPP1_head-tail_adaptor"/>
</dbReference>
<proteinExistence type="predicted"/>
<sequence length="108" mass="12182">MRVGSLRHRLTFQRRQTGTDDFGQPLAGWEDIATVWASIEPISGRELLAAQQTQGEITHRIRCRYRDGLSTASRALFKERVFDLQSVINPRELNASLEILANEGLTDG</sequence>
<dbReference type="NCBIfam" id="TIGR01563">
    <property type="entry name" value="gp16_SPP1"/>
    <property type="match status" value="1"/>
</dbReference>
<dbReference type="AlphaFoldDB" id="A0A1H6XRH9"/>